<feature type="transmembrane region" description="Helical" evidence="1">
    <location>
        <begin position="353"/>
        <end position="373"/>
    </location>
</feature>
<keyword evidence="4" id="KW-1185">Reference proteome</keyword>
<dbReference type="InterPro" id="IPR036249">
    <property type="entry name" value="Thioredoxin-like_sf"/>
</dbReference>
<evidence type="ECO:0000313" key="4">
    <source>
        <dbReference type="Proteomes" id="UP001317705"/>
    </source>
</evidence>
<dbReference type="PROSITE" id="PS51354">
    <property type="entry name" value="GLUTAREDOXIN_2"/>
    <property type="match status" value="1"/>
</dbReference>
<dbReference type="SUPFAM" id="SSF52833">
    <property type="entry name" value="Thioredoxin-like"/>
    <property type="match status" value="1"/>
</dbReference>
<keyword evidence="1" id="KW-0472">Membrane</keyword>
<evidence type="ECO:0000313" key="3">
    <source>
        <dbReference type="EMBL" id="BDV44623.1"/>
    </source>
</evidence>
<keyword evidence="1" id="KW-1133">Transmembrane helix</keyword>
<keyword evidence="1" id="KW-0812">Transmembrane</keyword>
<organism evidence="3 4">
    <name type="scientific">Geotalea uraniireducens</name>
    <dbReference type="NCBI Taxonomy" id="351604"/>
    <lineage>
        <taxon>Bacteria</taxon>
        <taxon>Pseudomonadati</taxon>
        <taxon>Thermodesulfobacteriota</taxon>
        <taxon>Desulfuromonadia</taxon>
        <taxon>Geobacterales</taxon>
        <taxon>Geobacteraceae</taxon>
        <taxon>Geotalea</taxon>
    </lineage>
</organism>
<sequence length="412" mass="44986">MAGLVRRIVALLVALPLLLAVTAAAAEPVTLYFFWGEGCPHCARAKPFLAELAKRHPALQVRDYEVLQHRENLELLLRMSRQLGEEATGVPTIILAGRMYSGFSPETARQLETRVATLTTPRPTPAPCPPDDSLAIPFFGRVDSRSLSLPAFTVVVAGLDSFNPCAFFVLFFLLSLLTHVHSRRRMLLLGGVFVFFSGLVYFLFMAAWLNLFILVGNLPAITVGAGLLAIVIALLNIKDFFFFEEGVSLVIPEGVKPRLFERMREIVRAGALPAMLASTVVLAVAANTYELLCTAGFPMVFTRVLTLHRLSTGGYYLYLAFYNLVYVVPLAVIVGLFVVTLGSRKLSEWQGRLLKLISGSMMLCLGAVLLIRPALLNNALVSLLLLAAALLGAGLTVVVARRVRPERFGNDG</sequence>
<reference evidence="3 4" key="1">
    <citation type="submission" date="2022-12" db="EMBL/GenBank/DDBJ databases">
        <title>Polyphasic characterization of Geotalea uranireducens NIT-SL11 newly isolated from a complex of sewage sludge and microbially reduced graphene oxide.</title>
        <authorList>
            <person name="Xie L."/>
            <person name="Yoshida N."/>
            <person name="Meng L."/>
        </authorList>
    </citation>
    <scope>NUCLEOTIDE SEQUENCE [LARGE SCALE GENOMIC DNA]</scope>
    <source>
        <strain evidence="3 4">NIT-SL11</strain>
    </source>
</reference>
<dbReference type="Gene3D" id="3.40.30.10">
    <property type="entry name" value="Glutaredoxin"/>
    <property type="match status" value="1"/>
</dbReference>
<name>A0ABM8EPT2_9BACT</name>
<feature type="transmembrane region" description="Helical" evidence="1">
    <location>
        <begin position="266"/>
        <end position="289"/>
    </location>
</feature>
<feature type="chain" id="PRO_5045237861" evidence="2">
    <location>
        <begin position="26"/>
        <end position="412"/>
    </location>
</feature>
<dbReference type="EMBL" id="AP027151">
    <property type="protein sequence ID" value="BDV44623.1"/>
    <property type="molecule type" value="Genomic_DNA"/>
</dbReference>
<gene>
    <name evidence="3" type="ORF">GURASL_35460</name>
</gene>
<evidence type="ECO:0000256" key="1">
    <source>
        <dbReference type="SAM" id="Phobius"/>
    </source>
</evidence>
<feature type="transmembrane region" description="Helical" evidence="1">
    <location>
        <begin position="315"/>
        <end position="341"/>
    </location>
</feature>
<feature type="transmembrane region" description="Helical" evidence="1">
    <location>
        <begin position="186"/>
        <end position="205"/>
    </location>
</feature>
<keyword evidence="2" id="KW-0732">Signal</keyword>
<feature type="transmembrane region" description="Helical" evidence="1">
    <location>
        <begin position="379"/>
        <end position="400"/>
    </location>
</feature>
<feature type="transmembrane region" description="Helical" evidence="1">
    <location>
        <begin position="151"/>
        <end position="174"/>
    </location>
</feature>
<accession>A0ABM8EPT2</accession>
<dbReference type="Proteomes" id="UP001317705">
    <property type="component" value="Chromosome"/>
</dbReference>
<feature type="signal peptide" evidence="2">
    <location>
        <begin position="1"/>
        <end position="25"/>
    </location>
</feature>
<feature type="transmembrane region" description="Helical" evidence="1">
    <location>
        <begin position="211"/>
        <end position="235"/>
    </location>
</feature>
<protein>
    <submittedName>
        <fullName evidence="3">Membrane protein</fullName>
    </submittedName>
</protein>
<dbReference type="RefSeq" id="WP_282000717.1">
    <property type="nucleotide sequence ID" value="NZ_AP027151.1"/>
</dbReference>
<evidence type="ECO:0000256" key="2">
    <source>
        <dbReference type="SAM" id="SignalP"/>
    </source>
</evidence>
<proteinExistence type="predicted"/>